<name>A0AAD7EB71_9AGAR</name>
<dbReference type="Proteomes" id="UP001218218">
    <property type="component" value="Unassembled WGS sequence"/>
</dbReference>
<dbReference type="EMBL" id="JARIHO010000083">
    <property type="protein sequence ID" value="KAJ7309216.1"/>
    <property type="molecule type" value="Genomic_DNA"/>
</dbReference>
<evidence type="ECO:0000313" key="3">
    <source>
        <dbReference type="Proteomes" id="UP001218218"/>
    </source>
</evidence>
<keyword evidence="1" id="KW-0472">Membrane</keyword>
<keyword evidence="1" id="KW-0812">Transmembrane</keyword>
<gene>
    <name evidence="2" type="ORF">DFH08DRAFT_944300</name>
</gene>
<dbReference type="AlphaFoldDB" id="A0AAD7EB71"/>
<feature type="transmembrane region" description="Helical" evidence="1">
    <location>
        <begin position="45"/>
        <end position="68"/>
    </location>
</feature>
<comment type="caution">
    <text evidence="2">The sequence shown here is derived from an EMBL/GenBank/DDBJ whole genome shotgun (WGS) entry which is preliminary data.</text>
</comment>
<evidence type="ECO:0000256" key="1">
    <source>
        <dbReference type="SAM" id="Phobius"/>
    </source>
</evidence>
<organism evidence="2 3">
    <name type="scientific">Mycena albidolilacea</name>
    <dbReference type="NCBI Taxonomy" id="1033008"/>
    <lineage>
        <taxon>Eukaryota</taxon>
        <taxon>Fungi</taxon>
        <taxon>Dikarya</taxon>
        <taxon>Basidiomycota</taxon>
        <taxon>Agaricomycotina</taxon>
        <taxon>Agaricomycetes</taxon>
        <taxon>Agaricomycetidae</taxon>
        <taxon>Agaricales</taxon>
        <taxon>Marasmiineae</taxon>
        <taxon>Mycenaceae</taxon>
        <taxon>Mycena</taxon>
    </lineage>
</organism>
<protein>
    <submittedName>
        <fullName evidence="2">Uncharacterized protein</fullName>
    </submittedName>
</protein>
<sequence>MSHKALRLSSLILHSALVVIHLALVEIWAKGLEHRFTVALENEKVASFLIAATSTAFGTIYSAILVFVTQALARRRSLQMDQVLTATHDNAAAWGGIGAALLHLWYQKAVHASIGRTLTAALYLLTISGLHITISSLFSLVTFNSSRFFLAATRGLPAFNGTVNVNSQSYLDMYSYTSGSLYFLPSVLDSTTSLGLQDGSLYDVLDTTVMSGNATVNASGFNITCGSVPEEDRSTFVYLGDIWQNSNHLILSTQVGIISAVVDPPETESIVLYSTIPIVDSSGKSGSWVDVSPPMNTSISSVQLLQCSLTLVRQLATVDAQSRKIQTIEPDFRKNASTWLPYTAPHSNVTTNGNFFIDSWADWYRLMPSSDFMLDFNSDTPATAADVYLIQRLNLPAANHSNKQNVTLHDLKNALSTIVASMFWTLGYIPPTHRFATGSAFRNGTIGASISDIQAPPMLLPGIGKVTEMRLLETRHSDTSFESDTRQKK</sequence>
<reference evidence="2" key="1">
    <citation type="submission" date="2023-03" db="EMBL/GenBank/DDBJ databases">
        <title>Massive genome expansion in bonnet fungi (Mycena s.s.) driven by repeated elements and novel gene families across ecological guilds.</title>
        <authorList>
            <consortium name="Lawrence Berkeley National Laboratory"/>
            <person name="Harder C.B."/>
            <person name="Miyauchi S."/>
            <person name="Viragh M."/>
            <person name="Kuo A."/>
            <person name="Thoen E."/>
            <person name="Andreopoulos B."/>
            <person name="Lu D."/>
            <person name="Skrede I."/>
            <person name="Drula E."/>
            <person name="Henrissat B."/>
            <person name="Morin E."/>
            <person name="Kohler A."/>
            <person name="Barry K."/>
            <person name="LaButti K."/>
            <person name="Morin E."/>
            <person name="Salamov A."/>
            <person name="Lipzen A."/>
            <person name="Mereny Z."/>
            <person name="Hegedus B."/>
            <person name="Baldrian P."/>
            <person name="Stursova M."/>
            <person name="Weitz H."/>
            <person name="Taylor A."/>
            <person name="Grigoriev I.V."/>
            <person name="Nagy L.G."/>
            <person name="Martin F."/>
            <person name="Kauserud H."/>
        </authorList>
    </citation>
    <scope>NUCLEOTIDE SEQUENCE</scope>
    <source>
        <strain evidence="2">CBHHK002</strain>
    </source>
</reference>
<accession>A0AAD7EB71</accession>
<keyword evidence="3" id="KW-1185">Reference proteome</keyword>
<proteinExistence type="predicted"/>
<evidence type="ECO:0000313" key="2">
    <source>
        <dbReference type="EMBL" id="KAJ7309216.1"/>
    </source>
</evidence>
<keyword evidence="1" id="KW-1133">Transmembrane helix</keyword>
<feature type="transmembrane region" description="Helical" evidence="1">
    <location>
        <begin position="118"/>
        <end position="141"/>
    </location>
</feature>